<reference evidence="1 2" key="1">
    <citation type="submission" date="2019-07" db="EMBL/GenBank/DDBJ databases">
        <title>Draft genome sequence of Brevibacterium aurantiacum XU54 isolated from Xinjiang China.</title>
        <authorList>
            <person name="Xu X."/>
        </authorList>
    </citation>
    <scope>NUCLEOTIDE SEQUENCE [LARGE SCALE GENOMIC DNA]</scope>
    <source>
        <strain evidence="1 2">XU54</strain>
    </source>
</reference>
<organism evidence="1 2">
    <name type="scientific">Brevibacterium aurantiacum</name>
    <dbReference type="NCBI Taxonomy" id="273384"/>
    <lineage>
        <taxon>Bacteria</taxon>
        <taxon>Bacillati</taxon>
        <taxon>Actinomycetota</taxon>
        <taxon>Actinomycetes</taxon>
        <taxon>Micrococcales</taxon>
        <taxon>Brevibacteriaceae</taxon>
        <taxon>Brevibacterium</taxon>
    </lineage>
</organism>
<protein>
    <submittedName>
        <fullName evidence="1">Uncharacterized protein</fullName>
    </submittedName>
</protein>
<proteinExistence type="predicted"/>
<accession>A0A556CK46</accession>
<evidence type="ECO:0000313" key="1">
    <source>
        <dbReference type="EMBL" id="TSI17805.1"/>
    </source>
</evidence>
<comment type="caution">
    <text evidence="1">The sequence shown here is derived from an EMBL/GenBank/DDBJ whole genome shotgun (WGS) entry which is preliminary data.</text>
</comment>
<dbReference type="AlphaFoldDB" id="A0A556CK46"/>
<sequence>MQRIERDREIARMGSSGWATLDSVPRDIADEASRFVSSQNRAWWSDAEELGAEMSAWLEGRRFCEQVELGLLYVPKPTVLDVRTAMPLQTRQEQRSDLLDDVVHARLNEGRDLVPEGAKGQLFLTCVGEYGISAGSYEDIRSASDVEYTVAGHDVRLPMTRQLWGSRVLQAGTGPLPDTEHNEAWTFTLFVGDELVDGLAASGTILKSHVRFRLGKANRGIGSARVAPAIPISTVS</sequence>
<dbReference type="OrthoDB" id="4774987at2"/>
<dbReference type="Proteomes" id="UP000316406">
    <property type="component" value="Unassembled WGS sequence"/>
</dbReference>
<evidence type="ECO:0000313" key="2">
    <source>
        <dbReference type="Proteomes" id="UP000316406"/>
    </source>
</evidence>
<keyword evidence="2" id="KW-1185">Reference proteome</keyword>
<gene>
    <name evidence="1" type="ORF">FO013_06325</name>
</gene>
<name>A0A556CK46_BREAU</name>
<dbReference type="EMBL" id="VLTK01000003">
    <property type="protein sequence ID" value="TSI17805.1"/>
    <property type="molecule type" value="Genomic_DNA"/>
</dbReference>
<dbReference type="RefSeq" id="WP_143921720.1">
    <property type="nucleotide sequence ID" value="NZ_VLTK01000003.1"/>
</dbReference>